<accession>A0ACC0W4R6</accession>
<reference evidence="1 2" key="1">
    <citation type="journal article" date="2022" name="bioRxiv">
        <title>The genome of the oomycete Peronosclerospora sorghi, a cosmopolitan pathogen of maize and sorghum, is inflated with dispersed pseudogenes.</title>
        <authorList>
            <person name="Fletcher K."/>
            <person name="Martin F."/>
            <person name="Isakeit T."/>
            <person name="Cavanaugh K."/>
            <person name="Magill C."/>
            <person name="Michelmore R."/>
        </authorList>
    </citation>
    <scope>NUCLEOTIDE SEQUENCE [LARGE SCALE GENOMIC DNA]</scope>
    <source>
        <strain evidence="1">P6</strain>
    </source>
</reference>
<name>A0ACC0W4R6_9STRA</name>
<evidence type="ECO:0000313" key="1">
    <source>
        <dbReference type="EMBL" id="KAI9912933.1"/>
    </source>
</evidence>
<gene>
    <name evidence="1" type="ORF">PsorP6_005348</name>
</gene>
<comment type="caution">
    <text evidence="1">The sequence shown here is derived from an EMBL/GenBank/DDBJ whole genome shotgun (WGS) entry which is preliminary data.</text>
</comment>
<proteinExistence type="predicted"/>
<protein>
    <submittedName>
        <fullName evidence="1">Uncharacterized protein</fullName>
    </submittedName>
</protein>
<organism evidence="1 2">
    <name type="scientific">Peronosclerospora sorghi</name>
    <dbReference type="NCBI Taxonomy" id="230839"/>
    <lineage>
        <taxon>Eukaryota</taxon>
        <taxon>Sar</taxon>
        <taxon>Stramenopiles</taxon>
        <taxon>Oomycota</taxon>
        <taxon>Peronosporomycetes</taxon>
        <taxon>Peronosporales</taxon>
        <taxon>Peronosporaceae</taxon>
        <taxon>Peronosclerospora</taxon>
    </lineage>
</organism>
<dbReference type="Proteomes" id="UP001163321">
    <property type="component" value="Chromosome 4"/>
</dbReference>
<dbReference type="EMBL" id="CM047583">
    <property type="protein sequence ID" value="KAI9912933.1"/>
    <property type="molecule type" value="Genomic_DNA"/>
</dbReference>
<evidence type="ECO:0000313" key="2">
    <source>
        <dbReference type="Proteomes" id="UP001163321"/>
    </source>
</evidence>
<sequence>MDDSRQEIILHCPPVVARGSRPAIVGASLMRSDLWRHVHVLRLNKNMPLRADPEASPYAEYILRVGDGVEPPVAGDNQVLVNGDAAHSAGV</sequence>
<keyword evidence="2" id="KW-1185">Reference proteome</keyword>